<reference evidence="1 2" key="1">
    <citation type="journal article" date="2014" name="Am. J. Bot.">
        <title>Genome assembly and annotation for red clover (Trifolium pratense; Fabaceae).</title>
        <authorList>
            <person name="Istvanek J."/>
            <person name="Jaros M."/>
            <person name="Krenek A."/>
            <person name="Repkova J."/>
        </authorList>
    </citation>
    <scope>NUCLEOTIDE SEQUENCE [LARGE SCALE GENOMIC DNA]</scope>
    <source>
        <strain evidence="2">cv. Tatra</strain>
        <tissue evidence="1">Young leaves</tissue>
    </source>
</reference>
<dbReference type="Proteomes" id="UP000236291">
    <property type="component" value="Unassembled WGS sequence"/>
</dbReference>
<dbReference type="EMBL" id="ASHM01025464">
    <property type="protein sequence ID" value="PNX73054.1"/>
    <property type="molecule type" value="Genomic_DNA"/>
</dbReference>
<accession>A0A2K3L3F7</accession>
<comment type="caution">
    <text evidence="1">The sequence shown here is derived from an EMBL/GenBank/DDBJ whole genome shotgun (WGS) entry which is preliminary data.</text>
</comment>
<name>A0A2K3L3F7_TRIPR</name>
<protein>
    <submittedName>
        <fullName evidence="1">Uncharacterized protein</fullName>
    </submittedName>
</protein>
<proteinExistence type="predicted"/>
<evidence type="ECO:0000313" key="1">
    <source>
        <dbReference type="EMBL" id="PNX73054.1"/>
    </source>
</evidence>
<dbReference type="AlphaFoldDB" id="A0A2K3L3F7"/>
<sequence length="93" mass="10403">MLTQELAALTRVMKMWNWTSSHINDSGSLTSGGILRDQNGIFMKGFYCKVSSSSSIYAEAWAKKGIRSPKIDGEENKLQKLPKNDCGFVMRIV</sequence>
<organism evidence="1 2">
    <name type="scientific">Trifolium pratense</name>
    <name type="common">Red clover</name>
    <dbReference type="NCBI Taxonomy" id="57577"/>
    <lineage>
        <taxon>Eukaryota</taxon>
        <taxon>Viridiplantae</taxon>
        <taxon>Streptophyta</taxon>
        <taxon>Embryophyta</taxon>
        <taxon>Tracheophyta</taxon>
        <taxon>Spermatophyta</taxon>
        <taxon>Magnoliopsida</taxon>
        <taxon>eudicotyledons</taxon>
        <taxon>Gunneridae</taxon>
        <taxon>Pentapetalae</taxon>
        <taxon>rosids</taxon>
        <taxon>fabids</taxon>
        <taxon>Fabales</taxon>
        <taxon>Fabaceae</taxon>
        <taxon>Papilionoideae</taxon>
        <taxon>50 kb inversion clade</taxon>
        <taxon>NPAAA clade</taxon>
        <taxon>Hologalegina</taxon>
        <taxon>IRL clade</taxon>
        <taxon>Trifolieae</taxon>
        <taxon>Trifolium</taxon>
    </lineage>
</organism>
<gene>
    <name evidence="1" type="ORF">L195_g028952</name>
</gene>
<evidence type="ECO:0000313" key="2">
    <source>
        <dbReference type="Proteomes" id="UP000236291"/>
    </source>
</evidence>
<reference evidence="1 2" key="2">
    <citation type="journal article" date="2017" name="Front. Plant Sci.">
        <title>Gene Classification and Mining of Molecular Markers Useful in Red Clover (Trifolium pratense) Breeding.</title>
        <authorList>
            <person name="Istvanek J."/>
            <person name="Dluhosova J."/>
            <person name="Dluhos P."/>
            <person name="Patkova L."/>
            <person name="Nedelnik J."/>
            <person name="Repkova J."/>
        </authorList>
    </citation>
    <scope>NUCLEOTIDE SEQUENCE [LARGE SCALE GENOMIC DNA]</scope>
    <source>
        <strain evidence="2">cv. Tatra</strain>
        <tissue evidence="1">Young leaves</tissue>
    </source>
</reference>